<gene>
    <name evidence="2" type="primary">LOC108990312</name>
</gene>
<name>A0A2I4EK56_JUGRE</name>
<sequence length="376" mass="43214">MRTLHFDNVISNEEVGGKIWVLWMNDLNVQIMRMTSQFLSPRTVEGQFQFLGNFIYAKCKMMDRRVLWEDLRWNSMNEDPCLFAGNFNIIRTNLKRRGGRPRPIAAMDDFNQWIHEGGFIDLNAQGSNFSWCNGQSGLTRAWAKLDRVLLDANLLSFFPTASCSYFPKTTSNHCPMLVWDVPVIGTGLVILACKLKKVKVALREWNKRVFGRTNTHIESLKVKVEGLESCLQREWDIDAERELVVASDELNSWRRREDIRLAQMAKIKWNMDGDRNSKFFHVWLANKRRKRIKGMRTLDGVEFNSPEEIHNGAVEYFADFLKNTNQSQVLPDLSDLISLVIDVEDCTCICRTPSLDEVKEALSSIPINSSPGPDGS</sequence>
<organism evidence="1 2">
    <name type="scientific">Juglans regia</name>
    <name type="common">English walnut</name>
    <dbReference type="NCBI Taxonomy" id="51240"/>
    <lineage>
        <taxon>Eukaryota</taxon>
        <taxon>Viridiplantae</taxon>
        <taxon>Streptophyta</taxon>
        <taxon>Embryophyta</taxon>
        <taxon>Tracheophyta</taxon>
        <taxon>Spermatophyta</taxon>
        <taxon>Magnoliopsida</taxon>
        <taxon>eudicotyledons</taxon>
        <taxon>Gunneridae</taxon>
        <taxon>Pentapetalae</taxon>
        <taxon>rosids</taxon>
        <taxon>fabids</taxon>
        <taxon>Fagales</taxon>
        <taxon>Juglandaceae</taxon>
        <taxon>Juglans</taxon>
    </lineage>
</organism>
<keyword evidence="1" id="KW-1185">Reference proteome</keyword>
<dbReference type="AlphaFoldDB" id="A0A2I4EK56"/>
<protein>
    <submittedName>
        <fullName evidence="2">Uncharacterized protein LOC108990312</fullName>
    </submittedName>
</protein>
<dbReference type="PANTHER" id="PTHR33710:SF13">
    <property type="entry name" value="ENDONUCLEASE_EXONUCLEASE_PHOSPHATASE FAMILY PROTEIN"/>
    <property type="match status" value="1"/>
</dbReference>
<accession>A0A2I4EK56</accession>
<evidence type="ECO:0000313" key="1">
    <source>
        <dbReference type="Proteomes" id="UP000235220"/>
    </source>
</evidence>
<reference evidence="2" key="1">
    <citation type="submission" date="2025-08" db="UniProtKB">
        <authorList>
            <consortium name="RefSeq"/>
        </authorList>
    </citation>
    <scope>IDENTIFICATION</scope>
    <source>
        <tissue evidence="2">Leaves</tissue>
    </source>
</reference>
<dbReference type="PANTHER" id="PTHR33710">
    <property type="entry name" value="BNAC02G09200D PROTEIN"/>
    <property type="match status" value="1"/>
</dbReference>
<dbReference type="RefSeq" id="XP_018819781.1">
    <property type="nucleotide sequence ID" value="XM_018964236.1"/>
</dbReference>
<dbReference type="GeneID" id="108990312"/>
<proteinExistence type="predicted"/>
<dbReference type="InParanoid" id="A0A2I4EK56"/>
<dbReference type="SUPFAM" id="SSF56219">
    <property type="entry name" value="DNase I-like"/>
    <property type="match status" value="1"/>
</dbReference>
<dbReference type="Proteomes" id="UP000235220">
    <property type="component" value="Chromosome 14"/>
</dbReference>
<dbReference type="Gene3D" id="3.60.10.10">
    <property type="entry name" value="Endonuclease/exonuclease/phosphatase"/>
    <property type="match status" value="1"/>
</dbReference>
<dbReference type="KEGG" id="jre:108990312"/>
<dbReference type="InterPro" id="IPR036691">
    <property type="entry name" value="Endo/exonu/phosph_ase_sf"/>
</dbReference>
<dbReference type="STRING" id="51240.A0A2I4EK56"/>
<evidence type="ECO:0000313" key="2">
    <source>
        <dbReference type="RefSeq" id="XP_018819781.1"/>
    </source>
</evidence>